<dbReference type="InterPro" id="IPR005630">
    <property type="entry name" value="Terpene_synthase_metal-bd"/>
</dbReference>
<dbReference type="CDD" id="cd00684">
    <property type="entry name" value="Terpene_cyclase_plant_C1"/>
    <property type="match status" value="1"/>
</dbReference>
<dbReference type="SFLD" id="SFLDG01019">
    <property type="entry name" value="Terpene_Cyclase_Like_1_C_Termi"/>
    <property type="match status" value="1"/>
</dbReference>
<evidence type="ECO:0000256" key="6">
    <source>
        <dbReference type="ARBA" id="ARBA00023239"/>
    </source>
</evidence>
<dbReference type="EMBL" id="CACVBM020000566">
    <property type="protein sequence ID" value="CAA7020917.1"/>
    <property type="molecule type" value="Genomic_DNA"/>
</dbReference>
<dbReference type="GO" id="GO:0016102">
    <property type="term" value="P:diterpenoid biosynthetic process"/>
    <property type="evidence" value="ECO:0007669"/>
    <property type="project" value="InterPro"/>
</dbReference>
<dbReference type="InterPro" id="IPR034741">
    <property type="entry name" value="Terpene_cyclase-like_1_C"/>
</dbReference>
<dbReference type="InterPro" id="IPR008930">
    <property type="entry name" value="Terpenoid_cyclase/PrenylTrfase"/>
</dbReference>
<keyword evidence="5" id="KW-0464">Manganese</keyword>
<evidence type="ECO:0000313" key="11">
    <source>
        <dbReference type="EMBL" id="CAA7020917.1"/>
    </source>
</evidence>
<dbReference type="GO" id="GO:0000287">
    <property type="term" value="F:magnesium ion binding"/>
    <property type="evidence" value="ECO:0007669"/>
    <property type="project" value="InterPro"/>
</dbReference>
<comment type="cofactor">
    <cofactor evidence="1">
        <name>Mn(2+)</name>
        <dbReference type="ChEBI" id="CHEBI:29035"/>
    </cofactor>
</comment>
<dbReference type="Gene3D" id="1.10.600.10">
    <property type="entry name" value="Farnesyl Diphosphate Synthase"/>
    <property type="match status" value="1"/>
</dbReference>
<dbReference type="InterPro" id="IPR008949">
    <property type="entry name" value="Isoprenoid_synthase_dom_sf"/>
</dbReference>
<feature type="compositionally biased region" description="Polar residues" evidence="8">
    <location>
        <begin position="1"/>
        <end position="10"/>
    </location>
</feature>
<keyword evidence="4" id="KW-0460">Magnesium</keyword>
<dbReference type="SUPFAM" id="SSF48239">
    <property type="entry name" value="Terpenoid cyclases/Protein prenyltransferases"/>
    <property type="match status" value="1"/>
</dbReference>
<comment type="cofactor">
    <cofactor evidence="2">
        <name>Mg(2+)</name>
        <dbReference type="ChEBI" id="CHEBI:18420"/>
    </cofactor>
</comment>
<dbReference type="Proteomes" id="UP000467841">
    <property type="component" value="Unassembled WGS sequence"/>
</dbReference>
<evidence type="ECO:0000256" key="5">
    <source>
        <dbReference type="ARBA" id="ARBA00023211"/>
    </source>
</evidence>
<dbReference type="FunFam" id="1.50.10.130:FF:000001">
    <property type="entry name" value="Isoprene synthase, chloroplastic"/>
    <property type="match status" value="1"/>
</dbReference>
<sequence length="672" mass="77056">MEKNSSNSEANEGHMSSSSINLTSSMQSDSNLMDVNPSCLTVCIVQMREWYSAWSGDKTCIPVKDPEMPSCGLTSSLNPPPKNLPLCIQDASTCKVSYFPLTLVPTKPPKFLLRLKSITSPTCDDQESNRTFKKLLPSSWTDHFLSVSVNISEMDALRKEIDALKPEVKNKLMSSQGMESTKKRILMIYLLVTLGLEYHFEEEIYETLKEGLGKVDEIMDGEEDLYTVSTIFWFFRTYGHYISSDVFRRFKGIDGNFKELLKGDAKGILSLYEAAHLRTMTDYILDEALIFTSSQLKSFAEDGTCPPYLLLRIQNALTLSQRWNMEMVAAAEFISTYEQEKDHDQTLLKFAKLNFKLAQLHYLQELKILTEWYKEKDFASNLPPYFKDRLAENDFFILAVLFEPQVSRARIMYTKFYTILGFVDDTFDRYASPPEASSLQNSLERWAPDHTMDQQPDYLKFVLHFILDTYEEFERELKPQGKPYSVKANIEELKRVVKANFELAKWAHAAHVPSFEEYMEVGEVEVAVYAALAAICMCMGDMATKEAYEWLKLKPKLAKCISAKCRLMNDIYGYEDDMSRGYVPNAVSCYMKQYGVTKQEAIKKLHEMVVDVDKAINEELLTTMGVSRLLLKASMGMAKMIAICYNGYEGFTRPEGKTKEYINLMLVEQIRL</sequence>
<evidence type="ECO:0000256" key="2">
    <source>
        <dbReference type="ARBA" id="ARBA00001946"/>
    </source>
</evidence>
<evidence type="ECO:0000259" key="9">
    <source>
        <dbReference type="Pfam" id="PF01397"/>
    </source>
</evidence>
<protein>
    <recommendedName>
        <fullName evidence="13">Terpene synthase metal-binding domain-containing protein</fullName>
    </recommendedName>
</protein>
<feature type="domain" description="Terpene synthase metal-binding" evidence="10">
    <location>
        <begin position="374"/>
        <end position="614"/>
    </location>
</feature>
<dbReference type="AlphaFoldDB" id="A0A6D2I212"/>
<evidence type="ECO:0000259" key="10">
    <source>
        <dbReference type="Pfam" id="PF03936"/>
    </source>
</evidence>
<dbReference type="Pfam" id="PF03936">
    <property type="entry name" value="Terpene_synth_C"/>
    <property type="match status" value="1"/>
</dbReference>
<evidence type="ECO:0000256" key="1">
    <source>
        <dbReference type="ARBA" id="ARBA00001936"/>
    </source>
</evidence>
<evidence type="ECO:0008006" key="13">
    <source>
        <dbReference type="Google" id="ProtNLM"/>
    </source>
</evidence>
<dbReference type="PANTHER" id="PTHR31225:SF242">
    <property type="entry name" value="TERPENOID SYNTHASE 9"/>
    <property type="match status" value="1"/>
</dbReference>
<proteinExistence type="inferred from homology"/>
<reference evidence="11" key="1">
    <citation type="submission" date="2020-01" db="EMBL/GenBank/DDBJ databases">
        <authorList>
            <person name="Mishra B."/>
        </authorList>
    </citation>
    <scope>NUCLEOTIDE SEQUENCE [LARGE SCALE GENOMIC DNA]</scope>
</reference>
<dbReference type="SUPFAM" id="SSF48576">
    <property type="entry name" value="Terpenoid synthases"/>
    <property type="match status" value="1"/>
</dbReference>
<keyword evidence="6" id="KW-0456">Lyase</keyword>
<comment type="caution">
    <text evidence="11">The sequence shown here is derived from an EMBL/GenBank/DDBJ whole genome shotgun (WGS) entry which is preliminary data.</text>
</comment>
<dbReference type="InterPro" id="IPR044814">
    <property type="entry name" value="Terpene_cyclase_plant_C1"/>
</dbReference>
<dbReference type="Gene3D" id="1.50.10.130">
    <property type="entry name" value="Terpene synthase, N-terminal domain"/>
    <property type="match status" value="1"/>
</dbReference>
<dbReference type="GO" id="GO:0010333">
    <property type="term" value="F:terpene synthase activity"/>
    <property type="evidence" value="ECO:0007669"/>
    <property type="project" value="InterPro"/>
</dbReference>
<dbReference type="InterPro" id="IPR036965">
    <property type="entry name" value="Terpene_synth_N_sf"/>
</dbReference>
<dbReference type="SFLD" id="SFLDS00005">
    <property type="entry name" value="Isoprenoid_Synthase_Type_I"/>
    <property type="match status" value="1"/>
</dbReference>
<keyword evidence="3" id="KW-0479">Metal-binding</keyword>
<evidence type="ECO:0000256" key="7">
    <source>
        <dbReference type="ARBA" id="ARBA00038405"/>
    </source>
</evidence>
<evidence type="ECO:0000256" key="8">
    <source>
        <dbReference type="SAM" id="MobiDB-lite"/>
    </source>
</evidence>
<feature type="region of interest" description="Disordered" evidence="8">
    <location>
        <begin position="1"/>
        <end position="23"/>
    </location>
</feature>
<gene>
    <name evidence="11" type="ORF">MERR_LOCUS8152</name>
</gene>
<dbReference type="FunFam" id="1.10.600.10:FF:000007">
    <property type="entry name" value="Isoprene synthase, chloroplastic"/>
    <property type="match status" value="1"/>
</dbReference>
<dbReference type="Pfam" id="PF01397">
    <property type="entry name" value="Terpene_synth"/>
    <property type="match status" value="1"/>
</dbReference>
<dbReference type="OrthoDB" id="1877784at2759"/>
<dbReference type="InterPro" id="IPR050148">
    <property type="entry name" value="Terpene_synthase-like"/>
</dbReference>
<organism evidence="11 12">
    <name type="scientific">Microthlaspi erraticum</name>
    <dbReference type="NCBI Taxonomy" id="1685480"/>
    <lineage>
        <taxon>Eukaryota</taxon>
        <taxon>Viridiplantae</taxon>
        <taxon>Streptophyta</taxon>
        <taxon>Embryophyta</taxon>
        <taxon>Tracheophyta</taxon>
        <taxon>Spermatophyta</taxon>
        <taxon>Magnoliopsida</taxon>
        <taxon>eudicotyledons</taxon>
        <taxon>Gunneridae</taxon>
        <taxon>Pentapetalae</taxon>
        <taxon>rosids</taxon>
        <taxon>malvids</taxon>
        <taxon>Brassicales</taxon>
        <taxon>Brassicaceae</taxon>
        <taxon>Coluteocarpeae</taxon>
        <taxon>Microthlaspi</taxon>
    </lineage>
</organism>
<dbReference type="InterPro" id="IPR001906">
    <property type="entry name" value="Terpene_synth_N"/>
</dbReference>
<evidence type="ECO:0000313" key="12">
    <source>
        <dbReference type="Proteomes" id="UP000467841"/>
    </source>
</evidence>
<feature type="domain" description="Terpene synthase N-terminal" evidence="9">
    <location>
        <begin position="140"/>
        <end position="317"/>
    </location>
</feature>
<evidence type="ECO:0000256" key="3">
    <source>
        <dbReference type="ARBA" id="ARBA00022723"/>
    </source>
</evidence>
<accession>A0A6D2I212</accession>
<comment type="similarity">
    <text evidence="7">Belongs to the terpene synthase family. Tpsa subfamily.</text>
</comment>
<dbReference type="PANTHER" id="PTHR31225">
    <property type="entry name" value="OS04G0344100 PROTEIN-RELATED"/>
    <property type="match status" value="1"/>
</dbReference>
<keyword evidence="12" id="KW-1185">Reference proteome</keyword>
<name>A0A6D2I212_9BRAS</name>
<evidence type="ECO:0000256" key="4">
    <source>
        <dbReference type="ARBA" id="ARBA00022842"/>
    </source>
</evidence>